<dbReference type="PROSITE" id="PS51819">
    <property type="entry name" value="VOC"/>
    <property type="match status" value="1"/>
</dbReference>
<dbReference type="Gene3D" id="3.90.245.10">
    <property type="entry name" value="Ribonucleoside hydrolase-like"/>
    <property type="match status" value="1"/>
</dbReference>
<dbReference type="Proteomes" id="UP000075346">
    <property type="component" value="Unassembled WGS sequence"/>
</dbReference>
<dbReference type="InterPro" id="IPR037523">
    <property type="entry name" value="VOC_core"/>
</dbReference>
<dbReference type="InterPro" id="IPR001910">
    <property type="entry name" value="Inosine/uridine_hydrolase_dom"/>
</dbReference>
<dbReference type="SUPFAM" id="SSF53590">
    <property type="entry name" value="Nucleoside hydrolase"/>
    <property type="match status" value="1"/>
</dbReference>
<dbReference type="AlphaFoldDB" id="A0A151KQX6"/>
<dbReference type="EMBL" id="LOBR01000137">
    <property type="protein sequence ID" value="KYN79345.1"/>
    <property type="molecule type" value="Genomic_DNA"/>
</dbReference>
<dbReference type="PANTHER" id="PTHR12304">
    <property type="entry name" value="INOSINE-URIDINE PREFERRING NUCLEOSIDE HYDROLASE"/>
    <property type="match status" value="1"/>
</dbReference>
<dbReference type="Gene3D" id="3.10.180.10">
    <property type="entry name" value="2,3-Dihydroxybiphenyl 1,2-Dioxygenase, domain 1"/>
    <property type="match status" value="1"/>
</dbReference>
<dbReference type="InterPro" id="IPR029068">
    <property type="entry name" value="Glyas_Bleomycin-R_OHBP_Dase"/>
</dbReference>
<keyword evidence="2" id="KW-0326">Glycosidase</keyword>
<protein>
    <submittedName>
        <fullName evidence="4">Nucleoside hydrolase</fullName>
    </submittedName>
</protein>
<dbReference type="SUPFAM" id="SSF54593">
    <property type="entry name" value="Glyoxalase/Bleomycin resistance protein/Dihydroxybiphenyl dioxygenase"/>
    <property type="match status" value="1"/>
</dbReference>
<keyword evidence="1 4" id="KW-0378">Hydrolase</keyword>
<evidence type="ECO:0000256" key="2">
    <source>
        <dbReference type="ARBA" id="ARBA00023295"/>
    </source>
</evidence>
<dbReference type="InterPro" id="IPR036452">
    <property type="entry name" value="Ribo_hydro-like"/>
</dbReference>
<dbReference type="Pfam" id="PF01156">
    <property type="entry name" value="IU_nuc_hydro"/>
    <property type="match status" value="1"/>
</dbReference>
<sequence length="495" mass="56075">MQTFEPLYRPDSMQKRVWVDTDITIGERNGLSVCDVDDGYALGVLMRSQEVDLVGVSSTRGNTDDIHVSTRVARTFIEKFGPTSLRVSCGSAQAYTDSLNQPLPEAVTALAEQLKQEPLTIVAIGALTNIALLVHHYPELVSAIEEVVCIAGRRDSKQHFVAGRWQPRPFRDLNFEFDEPAFNVLLNSEVKLTLVPFEVCRDVWVDFHELRELGKGSSLSEFLEQHSRAWYLEWKAVFGAKEGFIPFDMLAAAYVVNPQWFTLKQWRVQVQRDKSDTKPHEEKNYLVCHEGLNEGKTVNYAVEISPAAAPELFKRLTDKEISAFVLGLSHVNIIVDDVDSAATYYQRILGFAQAVDAQGEKMDYRAVQMAQFNRDAGLGDQDVCVDVLFLKHPYAGIYLELMKYHTPQGRCTLPEQPKTYDLGGPRHIALEVSNCTQVFNYLKKQEGVSMISPADNYHPEKLDGFPISFFYWIDRYGVQWEMEEGRRVGTSRGIV</sequence>
<evidence type="ECO:0000256" key="1">
    <source>
        <dbReference type="ARBA" id="ARBA00022801"/>
    </source>
</evidence>
<dbReference type="GO" id="GO:0008477">
    <property type="term" value="F:purine nucleosidase activity"/>
    <property type="evidence" value="ECO:0007669"/>
    <property type="project" value="TreeGrafter"/>
</dbReference>
<feature type="domain" description="VOC" evidence="3">
    <location>
        <begin position="327"/>
        <end position="485"/>
    </location>
</feature>
<dbReference type="Pfam" id="PF13669">
    <property type="entry name" value="Glyoxalase_4"/>
    <property type="match status" value="1"/>
</dbReference>
<dbReference type="GO" id="GO:0005829">
    <property type="term" value="C:cytosol"/>
    <property type="evidence" value="ECO:0007669"/>
    <property type="project" value="TreeGrafter"/>
</dbReference>
<proteinExistence type="predicted"/>
<evidence type="ECO:0000313" key="5">
    <source>
        <dbReference type="Proteomes" id="UP000075346"/>
    </source>
</evidence>
<organism evidence="4 5">
    <name type="scientific">Vibrio cidicii</name>
    <dbReference type="NCBI Taxonomy" id="1763883"/>
    <lineage>
        <taxon>Bacteria</taxon>
        <taxon>Pseudomonadati</taxon>
        <taxon>Pseudomonadota</taxon>
        <taxon>Gammaproteobacteria</taxon>
        <taxon>Vibrionales</taxon>
        <taxon>Vibrionaceae</taxon>
        <taxon>Vibrio</taxon>
    </lineage>
</organism>
<gene>
    <name evidence="4" type="ORF">ATY37_09980</name>
</gene>
<evidence type="ECO:0000259" key="3">
    <source>
        <dbReference type="PROSITE" id="PS51819"/>
    </source>
</evidence>
<dbReference type="PANTHER" id="PTHR12304:SF4">
    <property type="entry name" value="URIDINE NUCLEOSIDASE"/>
    <property type="match status" value="1"/>
</dbReference>
<dbReference type="GO" id="GO:0006152">
    <property type="term" value="P:purine nucleoside catabolic process"/>
    <property type="evidence" value="ECO:0007669"/>
    <property type="project" value="TreeGrafter"/>
</dbReference>
<evidence type="ECO:0000313" key="4">
    <source>
        <dbReference type="EMBL" id="KYN79345.1"/>
    </source>
</evidence>
<reference evidence="5" key="1">
    <citation type="submission" date="2015-12" db="EMBL/GenBank/DDBJ databases">
        <authorList>
            <person name="Shamseldin A."/>
            <person name="Moawad H."/>
            <person name="Abd El-Rahim W.M."/>
            <person name="Sadowsky M.J."/>
        </authorList>
    </citation>
    <scope>NUCLEOTIDE SEQUENCE [LARGE SCALE GENOMIC DNA]</scope>
    <source>
        <strain evidence="5">2538-88</strain>
    </source>
</reference>
<dbReference type="InterPro" id="IPR023186">
    <property type="entry name" value="IUNH"/>
</dbReference>
<accession>A0A151KQX6</accession>
<dbReference type="RefSeq" id="WP_061898624.1">
    <property type="nucleotide sequence ID" value="NZ_LOBR01000137.1"/>
</dbReference>
<comment type="caution">
    <text evidence="4">The sequence shown here is derived from an EMBL/GenBank/DDBJ whole genome shotgun (WGS) entry which is preliminary data.</text>
</comment>
<name>A0A151KQX6_9VIBR</name>